<proteinExistence type="predicted"/>
<dbReference type="InterPro" id="IPR023393">
    <property type="entry name" value="START-like_dom_sf"/>
</dbReference>
<dbReference type="STRING" id="1068978.AMETH_0947"/>
<dbReference type="KEGG" id="amq:AMETH_0947"/>
<dbReference type="eggNOG" id="COG3427">
    <property type="taxonomic scope" value="Bacteria"/>
</dbReference>
<dbReference type="InterPro" id="IPR019587">
    <property type="entry name" value="Polyketide_cyclase/dehydratase"/>
</dbReference>
<dbReference type="HOGENOM" id="CLU_123373_0_0_11"/>
<dbReference type="Proteomes" id="UP000062973">
    <property type="component" value="Chromosome"/>
</dbReference>
<dbReference type="Gene3D" id="3.30.530.20">
    <property type="match status" value="1"/>
</dbReference>
<gene>
    <name evidence="1" type="ORF">AMETH_0947</name>
</gene>
<dbReference type="PATRIC" id="fig|1068978.7.peg.990"/>
<accession>A0A076MJU8</accession>
<dbReference type="SUPFAM" id="SSF55961">
    <property type="entry name" value="Bet v1-like"/>
    <property type="match status" value="1"/>
</dbReference>
<evidence type="ECO:0000313" key="1">
    <source>
        <dbReference type="EMBL" id="AIJ21039.1"/>
    </source>
</evidence>
<dbReference type="OrthoDB" id="4823586at2"/>
<name>A0A076MJU8_AMYME</name>
<dbReference type="AlphaFoldDB" id="A0A076MJU8"/>
<dbReference type="Pfam" id="PF10604">
    <property type="entry name" value="Polyketide_cyc2"/>
    <property type="match status" value="1"/>
</dbReference>
<dbReference type="EMBL" id="CP009110">
    <property type="protein sequence ID" value="AIJ21039.1"/>
    <property type="molecule type" value="Genomic_DNA"/>
</dbReference>
<sequence>MIDLVLSVDVHASAGTTWLALTDWERQHEWMLGTHVEVVEGDGRSVGSKLSAFTGVRGVGVTDPMVITSWEPPVRCTVRHLGGVVKGTGAFHVHAKGAHRSTFVWSESLVPPLGPAGQLGWPVVKPAFVLGLRYSLKRFAKFAESYSVGQV</sequence>
<protein>
    <submittedName>
        <fullName evidence="1">Polyketide cyclase/dehydrase</fullName>
    </submittedName>
</protein>
<organism evidence="1 2">
    <name type="scientific">Amycolatopsis methanolica 239</name>
    <dbReference type="NCBI Taxonomy" id="1068978"/>
    <lineage>
        <taxon>Bacteria</taxon>
        <taxon>Bacillati</taxon>
        <taxon>Actinomycetota</taxon>
        <taxon>Actinomycetes</taxon>
        <taxon>Pseudonocardiales</taxon>
        <taxon>Pseudonocardiaceae</taxon>
        <taxon>Amycolatopsis</taxon>
        <taxon>Amycolatopsis methanolica group</taxon>
    </lineage>
</organism>
<reference evidence="1 2" key="1">
    <citation type="submission" date="2014-07" db="EMBL/GenBank/DDBJ databases">
        <title>Whole Genome Sequence of the Amycolatopsis methanolica 239.</title>
        <authorList>
            <person name="Tang B."/>
        </authorList>
    </citation>
    <scope>NUCLEOTIDE SEQUENCE [LARGE SCALE GENOMIC DNA]</scope>
    <source>
        <strain evidence="1 2">239</strain>
    </source>
</reference>
<keyword evidence="2" id="KW-1185">Reference proteome</keyword>
<evidence type="ECO:0000313" key="2">
    <source>
        <dbReference type="Proteomes" id="UP000062973"/>
    </source>
</evidence>
<dbReference type="RefSeq" id="WP_017986903.1">
    <property type="nucleotide sequence ID" value="NZ_AQUL01000001.1"/>
</dbReference>